<evidence type="ECO:0000313" key="4">
    <source>
        <dbReference type="Proteomes" id="UP000655044"/>
    </source>
</evidence>
<evidence type="ECO:0000256" key="2">
    <source>
        <dbReference type="SAM" id="Phobius"/>
    </source>
</evidence>
<feature type="transmembrane region" description="Helical" evidence="2">
    <location>
        <begin position="119"/>
        <end position="145"/>
    </location>
</feature>
<name>A0A8J3S3L4_PLARO</name>
<feature type="compositionally biased region" description="Gly residues" evidence="1">
    <location>
        <begin position="26"/>
        <end position="42"/>
    </location>
</feature>
<feature type="transmembrane region" description="Helical" evidence="2">
    <location>
        <begin position="165"/>
        <end position="189"/>
    </location>
</feature>
<keyword evidence="2" id="KW-1133">Transmembrane helix</keyword>
<proteinExistence type="predicted"/>
<dbReference type="AlphaFoldDB" id="A0A8J3S3L4"/>
<feature type="compositionally biased region" description="Polar residues" evidence="1">
    <location>
        <begin position="1"/>
        <end position="13"/>
    </location>
</feature>
<protein>
    <recommendedName>
        <fullName evidence="5">DUF4190 domain-containing protein</fullName>
    </recommendedName>
</protein>
<feature type="region of interest" description="Disordered" evidence="1">
    <location>
        <begin position="1"/>
        <end position="69"/>
    </location>
</feature>
<gene>
    <name evidence="3" type="ORF">Pro02_37490</name>
</gene>
<dbReference type="RefSeq" id="WP_189242467.1">
    <property type="nucleotide sequence ID" value="NZ_BMQP01000015.1"/>
</dbReference>
<dbReference type="Proteomes" id="UP000655044">
    <property type="component" value="Unassembled WGS sequence"/>
</dbReference>
<organism evidence="3 4">
    <name type="scientific">Planobispora rosea</name>
    <dbReference type="NCBI Taxonomy" id="35762"/>
    <lineage>
        <taxon>Bacteria</taxon>
        <taxon>Bacillati</taxon>
        <taxon>Actinomycetota</taxon>
        <taxon>Actinomycetes</taxon>
        <taxon>Streptosporangiales</taxon>
        <taxon>Streptosporangiaceae</taxon>
        <taxon>Planobispora</taxon>
    </lineage>
</organism>
<reference evidence="3" key="1">
    <citation type="submission" date="2021-01" db="EMBL/GenBank/DDBJ databases">
        <title>Whole genome shotgun sequence of Planobispora rosea NBRC 15558.</title>
        <authorList>
            <person name="Komaki H."/>
            <person name="Tamura T."/>
        </authorList>
    </citation>
    <scope>NUCLEOTIDE SEQUENCE</scope>
    <source>
        <strain evidence="3">NBRC 15558</strain>
    </source>
</reference>
<keyword evidence="2" id="KW-0812">Transmembrane</keyword>
<sequence>MSSGTPEGPSTNPGDWKSPYSTGPGQTSGYGGQQPSGYGQPGHGQPATGYDRPSTGYGESPAGYGQAEYGRPSPAAYGGYGPSHDAYGQAGYGQGGYGRGYGYGSPDYHNVDGVRTHGIVALIVSLVLALSCFLSLGGVAGAILSGVALSKVDHETARARDLLKWTWISIGANVVLLVLGAAVFIAAGVNDAFR</sequence>
<keyword evidence="4" id="KW-1185">Reference proteome</keyword>
<accession>A0A8J3S3L4</accession>
<evidence type="ECO:0008006" key="5">
    <source>
        <dbReference type="Google" id="ProtNLM"/>
    </source>
</evidence>
<keyword evidence="2" id="KW-0472">Membrane</keyword>
<evidence type="ECO:0000313" key="3">
    <source>
        <dbReference type="EMBL" id="GIH85341.1"/>
    </source>
</evidence>
<comment type="caution">
    <text evidence="3">The sequence shown here is derived from an EMBL/GenBank/DDBJ whole genome shotgun (WGS) entry which is preliminary data.</text>
</comment>
<dbReference type="EMBL" id="BOOI01000033">
    <property type="protein sequence ID" value="GIH85341.1"/>
    <property type="molecule type" value="Genomic_DNA"/>
</dbReference>
<evidence type="ECO:0000256" key="1">
    <source>
        <dbReference type="SAM" id="MobiDB-lite"/>
    </source>
</evidence>